<dbReference type="PANTHER" id="PTHR34293:SF1">
    <property type="entry name" value="HTH-TYPE TRANSCRIPTIONAL REGULATOR TRMBL2"/>
    <property type="match status" value="1"/>
</dbReference>
<proteinExistence type="predicted"/>
<dbReference type="InterPro" id="IPR036388">
    <property type="entry name" value="WH-like_DNA-bd_sf"/>
</dbReference>
<protein>
    <submittedName>
        <fullName evidence="2">Transcriptional regulator</fullName>
    </submittedName>
</protein>
<evidence type="ECO:0000259" key="1">
    <source>
        <dbReference type="Pfam" id="PF01978"/>
    </source>
</evidence>
<evidence type="ECO:0000313" key="3">
    <source>
        <dbReference type="Proteomes" id="UP000036867"/>
    </source>
</evidence>
<dbReference type="SUPFAM" id="SSF46785">
    <property type="entry name" value="Winged helix' DNA-binding domain"/>
    <property type="match status" value="1"/>
</dbReference>
<organism evidence="2 3">
    <name type="scientific">Viridibacillus arvi</name>
    <dbReference type="NCBI Taxonomy" id="263475"/>
    <lineage>
        <taxon>Bacteria</taxon>
        <taxon>Bacillati</taxon>
        <taxon>Bacillota</taxon>
        <taxon>Bacilli</taxon>
        <taxon>Bacillales</taxon>
        <taxon>Caryophanaceae</taxon>
        <taxon>Viridibacillus</taxon>
    </lineage>
</organism>
<dbReference type="InterPro" id="IPR036390">
    <property type="entry name" value="WH_DNA-bd_sf"/>
</dbReference>
<accession>A0A0M0LME7</accession>
<dbReference type="STRING" id="263475.AMD00_07130"/>
<sequence length="260" mass="29964">MQDIIQKMQSLGFNQYEAKAYLALVRLGSASAYQVSKDSGIPRARIYEILNGLSKQGLVLKEEINEAAQYSPLPVDVFLESMQSNWRTNFESISESLKELEKTELTPDNRVATLKGADHILSFCRTLLKKAEQKAVISFWGDMYEELLADLQATSEKCGLKGIVFEIEQPLQGLDHHRITSYTENIGHQKWFILSIDGKEMIYGPSISERETAFYTDDPVHIYLLENYIWHDILVNRLVKKQNDEVEKWIATEREQFFSM</sequence>
<dbReference type="PANTHER" id="PTHR34293">
    <property type="entry name" value="HTH-TYPE TRANSCRIPTIONAL REGULATOR TRMBL2"/>
    <property type="match status" value="1"/>
</dbReference>
<name>A0A0M0LME7_9BACL</name>
<reference evidence="3" key="1">
    <citation type="submission" date="2015-08" db="EMBL/GenBank/DDBJ databases">
        <title>Fjat-10028 dsm 16317.</title>
        <authorList>
            <person name="Liu B."/>
            <person name="Wang J."/>
            <person name="Zhu Y."/>
            <person name="Liu G."/>
            <person name="Chen Q."/>
            <person name="Chen Z."/>
            <person name="Lan J."/>
            <person name="Che J."/>
            <person name="Ge C."/>
            <person name="Shi H."/>
            <person name="Pan Z."/>
            <person name="Liu X."/>
        </authorList>
    </citation>
    <scope>NUCLEOTIDE SEQUENCE [LARGE SCALE GENOMIC DNA]</scope>
    <source>
        <strain evidence="3">DSM 16317</strain>
    </source>
</reference>
<dbReference type="EMBL" id="LILB01000001">
    <property type="protein sequence ID" value="KOO52171.1"/>
    <property type="molecule type" value="Genomic_DNA"/>
</dbReference>
<dbReference type="InterPro" id="IPR002831">
    <property type="entry name" value="Tscrpt_reg_TrmB_N"/>
</dbReference>
<dbReference type="Gene3D" id="1.10.10.10">
    <property type="entry name" value="Winged helix-like DNA-binding domain superfamily/Winged helix DNA-binding domain"/>
    <property type="match status" value="1"/>
</dbReference>
<dbReference type="Proteomes" id="UP000036867">
    <property type="component" value="Unassembled WGS sequence"/>
</dbReference>
<comment type="caution">
    <text evidence="2">The sequence shown here is derived from an EMBL/GenBank/DDBJ whole genome shotgun (WGS) entry which is preliminary data.</text>
</comment>
<gene>
    <name evidence="2" type="ORF">AMD00_07130</name>
</gene>
<evidence type="ECO:0000313" key="2">
    <source>
        <dbReference type="EMBL" id="KOO52171.1"/>
    </source>
</evidence>
<dbReference type="RefSeq" id="WP_053416346.1">
    <property type="nucleotide sequence ID" value="NZ_LILB01000001.1"/>
</dbReference>
<dbReference type="AlphaFoldDB" id="A0A0M0LME7"/>
<dbReference type="GeneID" id="301135876"/>
<dbReference type="PATRIC" id="fig|263475.3.peg.1880"/>
<dbReference type="InterPro" id="IPR051797">
    <property type="entry name" value="TrmB-like"/>
</dbReference>
<dbReference type="Pfam" id="PF01978">
    <property type="entry name" value="TrmB"/>
    <property type="match status" value="1"/>
</dbReference>
<dbReference type="CDD" id="cd09124">
    <property type="entry name" value="PLDc_like_TrmB_middle"/>
    <property type="match status" value="1"/>
</dbReference>
<keyword evidence="3" id="KW-1185">Reference proteome</keyword>
<feature type="domain" description="Transcription regulator TrmB N-terminal" evidence="1">
    <location>
        <begin position="8"/>
        <end position="75"/>
    </location>
</feature>
<dbReference type="OrthoDB" id="1493540at2"/>